<protein>
    <submittedName>
        <fullName evidence="2">Uncharacterized protein</fullName>
    </submittedName>
</protein>
<evidence type="ECO:0000313" key="3">
    <source>
        <dbReference type="Proteomes" id="UP001458415"/>
    </source>
</evidence>
<organism evidence="2 3">
    <name type="scientific">Streptomyces carpinensis</name>
    <dbReference type="NCBI Taxonomy" id="66369"/>
    <lineage>
        <taxon>Bacteria</taxon>
        <taxon>Bacillati</taxon>
        <taxon>Actinomycetota</taxon>
        <taxon>Actinomycetes</taxon>
        <taxon>Kitasatosporales</taxon>
        <taxon>Streptomycetaceae</taxon>
        <taxon>Streptomyces</taxon>
    </lineage>
</organism>
<comment type="caution">
    <text evidence="2">The sequence shown here is derived from an EMBL/GenBank/DDBJ whole genome shotgun (WGS) entry which is preliminary data.</text>
</comment>
<evidence type="ECO:0000256" key="1">
    <source>
        <dbReference type="SAM" id="MobiDB-lite"/>
    </source>
</evidence>
<feature type="region of interest" description="Disordered" evidence="1">
    <location>
        <begin position="31"/>
        <end position="58"/>
    </location>
</feature>
<proteinExistence type="predicted"/>
<sequence>MESGAEVWESTVEHYSMDAYKDWYRYKRIKKHGKPTSEPRRRRRTPRQPGEKKPARIPRGVQARLLPDVVSVLLATYVAAPFLQSLANQAATATYESFLSKFRALRDNLELQDRWELVVLQTSDGRLTVEIPGNLPVDAHAALERDFVSLVEGARGRSTVRIVWSARRRKWKRLRR</sequence>
<gene>
    <name evidence="2" type="ORF">ABT317_27810</name>
</gene>
<name>A0ABV1W907_9ACTN</name>
<dbReference type="Proteomes" id="UP001458415">
    <property type="component" value="Unassembled WGS sequence"/>
</dbReference>
<feature type="compositionally biased region" description="Basic residues" evidence="1">
    <location>
        <begin position="31"/>
        <end position="46"/>
    </location>
</feature>
<evidence type="ECO:0000313" key="2">
    <source>
        <dbReference type="EMBL" id="MER6980674.1"/>
    </source>
</evidence>
<accession>A0ABV1W907</accession>
<dbReference type="RefSeq" id="WP_143668132.1">
    <property type="nucleotide sequence ID" value="NZ_MUBM01000214.1"/>
</dbReference>
<dbReference type="EMBL" id="JBEPCU010000598">
    <property type="protein sequence ID" value="MER6980674.1"/>
    <property type="molecule type" value="Genomic_DNA"/>
</dbReference>
<reference evidence="2 3" key="1">
    <citation type="submission" date="2024-06" db="EMBL/GenBank/DDBJ databases">
        <title>The Natural Products Discovery Center: Release of the First 8490 Sequenced Strains for Exploring Actinobacteria Biosynthetic Diversity.</title>
        <authorList>
            <person name="Kalkreuter E."/>
            <person name="Kautsar S.A."/>
            <person name="Yang D."/>
            <person name="Bader C.D."/>
            <person name="Teijaro C.N."/>
            <person name="Fluegel L."/>
            <person name="Davis C.M."/>
            <person name="Simpson J.R."/>
            <person name="Lauterbach L."/>
            <person name="Steele A.D."/>
            <person name="Gui C."/>
            <person name="Meng S."/>
            <person name="Li G."/>
            <person name="Viehrig K."/>
            <person name="Ye F."/>
            <person name="Su P."/>
            <person name="Kiefer A.F."/>
            <person name="Nichols A."/>
            <person name="Cepeda A.J."/>
            <person name="Yan W."/>
            <person name="Fan B."/>
            <person name="Jiang Y."/>
            <person name="Adhikari A."/>
            <person name="Zheng C.-J."/>
            <person name="Schuster L."/>
            <person name="Cowan T.M."/>
            <person name="Smanski M.J."/>
            <person name="Chevrette M.G."/>
            <person name="De Carvalho L.P.S."/>
            <person name="Shen B."/>
        </authorList>
    </citation>
    <scope>NUCLEOTIDE SEQUENCE [LARGE SCALE GENOMIC DNA]</scope>
    <source>
        <strain evidence="2 3">NPDC000634</strain>
    </source>
</reference>
<keyword evidence="3" id="KW-1185">Reference proteome</keyword>